<keyword evidence="2" id="KW-1003">Cell membrane</keyword>
<evidence type="ECO:0000256" key="2">
    <source>
        <dbReference type="ARBA" id="ARBA00022475"/>
    </source>
</evidence>
<dbReference type="InterPro" id="IPR018076">
    <property type="entry name" value="T2SS_GspF_dom"/>
</dbReference>
<organism evidence="8 9">
    <name type="scientific">Qiania dongpingensis</name>
    <dbReference type="NCBI Taxonomy" id="2763669"/>
    <lineage>
        <taxon>Bacteria</taxon>
        <taxon>Bacillati</taxon>
        <taxon>Bacillota</taxon>
        <taxon>Clostridia</taxon>
        <taxon>Lachnospirales</taxon>
        <taxon>Lachnospiraceae</taxon>
        <taxon>Qiania</taxon>
    </lineage>
</organism>
<dbReference type="Pfam" id="PF00482">
    <property type="entry name" value="T2SSF"/>
    <property type="match status" value="1"/>
</dbReference>
<keyword evidence="4 6" id="KW-1133">Transmembrane helix</keyword>
<evidence type="ECO:0000313" key="8">
    <source>
        <dbReference type="EMBL" id="QNM04559.1"/>
    </source>
</evidence>
<keyword evidence="9" id="KW-1185">Reference proteome</keyword>
<protein>
    <submittedName>
        <fullName evidence="8">Type II secretion system F family protein</fullName>
    </submittedName>
</protein>
<reference evidence="8 9" key="1">
    <citation type="submission" date="2020-08" db="EMBL/GenBank/DDBJ databases">
        <authorList>
            <person name="Liu C."/>
            <person name="Sun Q."/>
        </authorList>
    </citation>
    <scope>NUCLEOTIDE SEQUENCE [LARGE SCALE GENOMIC DNA]</scope>
    <source>
        <strain evidence="8 9">NSJ-38</strain>
    </source>
</reference>
<evidence type="ECO:0000256" key="6">
    <source>
        <dbReference type="SAM" id="Phobius"/>
    </source>
</evidence>
<feature type="transmembrane region" description="Helical" evidence="6">
    <location>
        <begin position="176"/>
        <end position="198"/>
    </location>
</feature>
<dbReference type="KEGG" id="qdo:H9Q78_08735"/>
<proteinExistence type="predicted"/>
<feature type="domain" description="Type II secretion system protein GspF" evidence="7">
    <location>
        <begin position="60"/>
        <end position="186"/>
    </location>
</feature>
<feature type="transmembrane region" description="Helical" evidence="6">
    <location>
        <begin position="204"/>
        <end position="223"/>
    </location>
</feature>
<evidence type="ECO:0000313" key="9">
    <source>
        <dbReference type="Proteomes" id="UP000515823"/>
    </source>
</evidence>
<keyword evidence="5 6" id="KW-0472">Membrane</keyword>
<evidence type="ECO:0000256" key="5">
    <source>
        <dbReference type="ARBA" id="ARBA00023136"/>
    </source>
</evidence>
<name>A0A7G9G177_9FIRM</name>
<evidence type="ECO:0000256" key="4">
    <source>
        <dbReference type="ARBA" id="ARBA00022989"/>
    </source>
</evidence>
<dbReference type="GO" id="GO:0005886">
    <property type="term" value="C:plasma membrane"/>
    <property type="evidence" value="ECO:0007669"/>
    <property type="project" value="UniProtKB-SubCell"/>
</dbReference>
<dbReference type="AlphaFoldDB" id="A0A7G9G177"/>
<evidence type="ECO:0000256" key="3">
    <source>
        <dbReference type="ARBA" id="ARBA00022692"/>
    </source>
</evidence>
<gene>
    <name evidence="8" type="ORF">H9Q78_08735</name>
</gene>
<dbReference type="PANTHER" id="PTHR35007">
    <property type="entry name" value="INTEGRAL MEMBRANE PROTEIN-RELATED"/>
    <property type="match status" value="1"/>
</dbReference>
<sequence>MNCVKGLGLTGIFAYLFYRSKAAFIFMIPLALYMADRMEKRDKEKRKQKQSSQFRDGILALSASLRAGHSAENAFRDAVSELSLLYGKEERMTKEFERVTLRTEMNVPLEQAVEEMASRCGIQDIQNFAEVFASARRSGGELEKMIQETVQTISGRLEVCEEIYTMLRGRQYEQRVMKAVPILLLIYMDATSPGFFSILYDTGFGKLIMTGCFVLYLAAWIVAERISDIKV</sequence>
<keyword evidence="3 6" id="KW-0812">Transmembrane</keyword>
<accession>A0A7G9G177</accession>
<feature type="transmembrane region" description="Helical" evidence="6">
    <location>
        <begin position="12"/>
        <end position="35"/>
    </location>
</feature>
<comment type="subcellular location">
    <subcellularLocation>
        <location evidence="1">Cell membrane</location>
        <topology evidence="1">Multi-pass membrane protein</topology>
    </subcellularLocation>
</comment>
<dbReference type="EMBL" id="CP060634">
    <property type="protein sequence ID" value="QNM04559.1"/>
    <property type="molecule type" value="Genomic_DNA"/>
</dbReference>
<dbReference type="Proteomes" id="UP000515823">
    <property type="component" value="Chromosome"/>
</dbReference>
<evidence type="ECO:0000259" key="7">
    <source>
        <dbReference type="Pfam" id="PF00482"/>
    </source>
</evidence>
<dbReference type="PANTHER" id="PTHR35007:SF1">
    <property type="entry name" value="PILUS ASSEMBLY PROTEIN"/>
    <property type="match status" value="1"/>
</dbReference>
<evidence type="ECO:0000256" key="1">
    <source>
        <dbReference type="ARBA" id="ARBA00004651"/>
    </source>
</evidence>